<evidence type="ECO:0000256" key="10">
    <source>
        <dbReference type="ARBA" id="ARBA00038367"/>
    </source>
</evidence>
<dbReference type="GO" id="GO:0051301">
    <property type="term" value="P:cell division"/>
    <property type="evidence" value="ECO:0007669"/>
    <property type="project" value="UniProtKB-KW"/>
</dbReference>
<feature type="binding site" evidence="12">
    <location>
        <begin position="23"/>
        <end position="24"/>
    </location>
    <ligand>
        <name>phosphoenolpyruvate</name>
        <dbReference type="ChEBI" id="CHEBI:58702"/>
    </ligand>
</feature>
<dbReference type="GO" id="GO:0019277">
    <property type="term" value="P:UDP-N-acetylgalactosamine biosynthetic process"/>
    <property type="evidence" value="ECO:0007669"/>
    <property type="project" value="InterPro"/>
</dbReference>
<feature type="binding site" evidence="12">
    <location>
        <begin position="123"/>
        <end position="127"/>
    </location>
    <ligand>
        <name>UDP-N-acetyl-alpha-D-glucosamine</name>
        <dbReference type="ChEBI" id="CHEBI:57705"/>
    </ligand>
</feature>
<protein>
    <recommendedName>
        <fullName evidence="12">UDP-N-acetylglucosamine 1-carboxyvinyltransferase</fullName>
        <ecNumber evidence="12">2.5.1.7</ecNumber>
    </recommendedName>
    <alternativeName>
        <fullName evidence="12">Enoylpyruvate transferase</fullName>
    </alternativeName>
    <alternativeName>
        <fullName evidence="12">UDP-N-acetylglucosamine enolpyruvyl transferase</fullName>
        <shortName evidence="12">EPT</shortName>
    </alternativeName>
</protein>
<keyword evidence="7 12" id="KW-0573">Peptidoglycan synthesis</keyword>
<dbReference type="InterPro" id="IPR036968">
    <property type="entry name" value="Enolpyruvate_Tfrase_sf"/>
</dbReference>
<dbReference type="EMBL" id="CP012543">
    <property type="protein sequence ID" value="QCD46785.1"/>
    <property type="molecule type" value="Genomic_DNA"/>
</dbReference>
<evidence type="ECO:0000256" key="12">
    <source>
        <dbReference type="HAMAP-Rule" id="MF_00111"/>
    </source>
</evidence>
<sequence length="422" mass="45060">MMHYLEIEGNAKLGGEVAISGAKNAALPLIAAALIIKNDVTLKNMPNVADIKTLATLLVNLGAKCEFTDDHTLKINSNYVSSTKANYDIVRKMRASILVLGPLLARFGHCEVSLPGGCAIGQRPIDLHLSALEKMGANIEIKQGYVVATAPDGLKGAQIVFDKITVTGSENIIMAAALAHGTTHLINVAKEPEVVQLCEVLAGGGARIEGIGTDELVIEGTDRRLLDVGEITVIPDRIEAGTYLCAGAITNSQITVTKANAAHLRAVLTKFNQMGFETVVDSDKITIMPAKNVNPVEIVTTEFPGFPTDMQAQFMALSLTANGVSTIDERLFENRFMHVSELTRMGADIRLNGHIATIYGGGEINAADVMATDLRASSALVLAALAANGTSRVHRIYHLDRGYEGLERKLAALGAKIRRLEE</sequence>
<dbReference type="GO" id="GO:0005737">
    <property type="term" value="C:cytoplasm"/>
    <property type="evidence" value="ECO:0007669"/>
    <property type="project" value="UniProtKB-SubCell"/>
</dbReference>
<reference evidence="14 15" key="1">
    <citation type="submission" date="2016-07" db="EMBL/GenBank/DDBJ databases">
        <title>Comparative genomics of the Campylobacter concisus group.</title>
        <authorList>
            <person name="Miller W.G."/>
            <person name="Yee E."/>
            <person name="Chapman M.H."/>
            <person name="Huynh S."/>
            <person name="Bono J.L."/>
            <person name="On S.L.W."/>
            <person name="StLeger J."/>
            <person name="Foster G."/>
            <person name="Parker C.T."/>
        </authorList>
    </citation>
    <scope>NUCLEOTIDE SEQUENCE [LARGE SCALE GENOMIC DNA]</scope>
    <source>
        <strain evidence="14 15">ATCC 33238</strain>
    </source>
</reference>
<gene>
    <name evidence="12 14" type="primary">murA</name>
    <name evidence="14" type="ORF">CRECT_1124</name>
</gene>
<dbReference type="PANTHER" id="PTHR43783:SF1">
    <property type="entry name" value="UDP-N-ACETYLGLUCOSAMINE 1-CARBOXYVINYLTRANSFERASE"/>
    <property type="match status" value="1"/>
</dbReference>
<dbReference type="Pfam" id="PF00275">
    <property type="entry name" value="EPSP_synthase"/>
    <property type="match status" value="1"/>
</dbReference>
<dbReference type="KEGG" id="crx:CRECT_1124"/>
<keyword evidence="8 12" id="KW-0131">Cell cycle</keyword>
<dbReference type="UniPathway" id="UPA00219"/>
<evidence type="ECO:0000256" key="7">
    <source>
        <dbReference type="ARBA" id="ARBA00022984"/>
    </source>
</evidence>
<feature type="modified residue" description="2-(S-cysteinyl)pyruvic acid O-phosphothioketal" evidence="12">
    <location>
        <position position="118"/>
    </location>
</feature>
<dbReference type="InterPro" id="IPR001986">
    <property type="entry name" value="Enolpyruvate_Tfrase_dom"/>
</dbReference>
<proteinExistence type="inferred from homology"/>
<dbReference type="PANTHER" id="PTHR43783">
    <property type="entry name" value="UDP-N-ACETYLGLUCOSAMINE 1-CARBOXYVINYLTRANSFERASE"/>
    <property type="match status" value="1"/>
</dbReference>
<dbReference type="InterPro" id="IPR013792">
    <property type="entry name" value="RNA3'P_cycl/enolpyr_Trfase_a/b"/>
</dbReference>
<keyword evidence="4 12" id="KW-0132">Cell division</keyword>
<dbReference type="NCBIfam" id="TIGR01072">
    <property type="entry name" value="murA"/>
    <property type="match status" value="1"/>
</dbReference>
<keyword evidence="5 12" id="KW-0808">Transferase</keyword>
<name>A0A6G5QM49_CAMRE</name>
<evidence type="ECO:0000256" key="9">
    <source>
        <dbReference type="ARBA" id="ARBA00023316"/>
    </source>
</evidence>
<evidence type="ECO:0000256" key="6">
    <source>
        <dbReference type="ARBA" id="ARBA00022960"/>
    </source>
</evidence>
<dbReference type="EC" id="2.5.1.7" evidence="12"/>
<dbReference type="GO" id="GO:0009252">
    <property type="term" value="P:peptidoglycan biosynthetic process"/>
    <property type="evidence" value="ECO:0007669"/>
    <property type="project" value="UniProtKB-UniRule"/>
</dbReference>
<evidence type="ECO:0000256" key="5">
    <source>
        <dbReference type="ARBA" id="ARBA00022679"/>
    </source>
</evidence>
<evidence type="ECO:0000256" key="11">
    <source>
        <dbReference type="ARBA" id="ARBA00047527"/>
    </source>
</evidence>
<evidence type="ECO:0000259" key="13">
    <source>
        <dbReference type="Pfam" id="PF00275"/>
    </source>
</evidence>
<feature type="active site" description="Proton donor" evidence="12">
    <location>
        <position position="118"/>
    </location>
</feature>
<comment type="pathway">
    <text evidence="2 12">Cell wall biogenesis; peptidoglycan biosynthesis.</text>
</comment>
<feature type="binding site" evidence="12">
    <location>
        <position position="331"/>
    </location>
    <ligand>
        <name>UDP-N-acetyl-alpha-D-glucosamine</name>
        <dbReference type="ChEBI" id="CHEBI:57705"/>
    </ligand>
</feature>
<comment type="similarity">
    <text evidence="10 12">Belongs to the EPSP synthase family. MurA subfamily.</text>
</comment>
<keyword evidence="6 12" id="KW-0133">Cell shape</keyword>
<feature type="domain" description="Enolpyruvate transferase" evidence="13">
    <location>
        <begin position="8"/>
        <end position="410"/>
    </location>
</feature>
<dbReference type="InterPro" id="IPR050068">
    <property type="entry name" value="MurA_subfamily"/>
</dbReference>
<dbReference type="InterPro" id="IPR005750">
    <property type="entry name" value="UDP_GlcNAc_COvinyl_MurA"/>
</dbReference>
<accession>A0A6G5QM49</accession>
<dbReference type="FunFam" id="3.65.10.10:FF:000001">
    <property type="entry name" value="UDP-N-acetylglucosamine 1-carboxyvinyltransferase"/>
    <property type="match status" value="1"/>
</dbReference>
<feature type="binding site" evidence="12">
    <location>
        <position position="309"/>
    </location>
    <ligand>
        <name>UDP-N-acetyl-alpha-D-glucosamine</name>
        <dbReference type="ChEBI" id="CHEBI:57705"/>
    </ligand>
</feature>
<comment type="function">
    <text evidence="12">Cell wall formation. Adds enolpyruvyl to UDP-N-acetylglucosamine.</text>
</comment>
<dbReference type="GO" id="GO:0071555">
    <property type="term" value="P:cell wall organization"/>
    <property type="evidence" value="ECO:0007669"/>
    <property type="project" value="UniProtKB-KW"/>
</dbReference>
<evidence type="ECO:0000256" key="2">
    <source>
        <dbReference type="ARBA" id="ARBA00004752"/>
    </source>
</evidence>
<comment type="catalytic activity">
    <reaction evidence="11 12">
        <text>phosphoenolpyruvate + UDP-N-acetyl-alpha-D-glucosamine = UDP-N-acetyl-3-O-(1-carboxyvinyl)-alpha-D-glucosamine + phosphate</text>
        <dbReference type="Rhea" id="RHEA:18681"/>
        <dbReference type="ChEBI" id="CHEBI:43474"/>
        <dbReference type="ChEBI" id="CHEBI:57705"/>
        <dbReference type="ChEBI" id="CHEBI:58702"/>
        <dbReference type="ChEBI" id="CHEBI:68483"/>
        <dbReference type="EC" id="2.5.1.7"/>
    </reaction>
</comment>
<comment type="caution">
    <text evidence="12">Lacks conserved residue(s) required for the propagation of feature annotation.</text>
</comment>
<keyword evidence="9 12" id="KW-0961">Cell wall biogenesis/degradation</keyword>
<evidence type="ECO:0000313" key="14">
    <source>
        <dbReference type="EMBL" id="QCD46785.1"/>
    </source>
</evidence>
<feature type="binding site" evidence="12">
    <location>
        <position position="94"/>
    </location>
    <ligand>
        <name>UDP-N-acetyl-alpha-D-glucosamine</name>
        <dbReference type="ChEBI" id="CHEBI:57705"/>
    </ligand>
</feature>
<dbReference type="AlphaFoldDB" id="A0A6G5QM49"/>
<organism evidence="14 15">
    <name type="scientific">Campylobacter rectus</name>
    <name type="common">Wolinella recta</name>
    <dbReference type="NCBI Taxonomy" id="203"/>
    <lineage>
        <taxon>Bacteria</taxon>
        <taxon>Pseudomonadati</taxon>
        <taxon>Campylobacterota</taxon>
        <taxon>Epsilonproteobacteria</taxon>
        <taxon>Campylobacterales</taxon>
        <taxon>Campylobacteraceae</taxon>
        <taxon>Campylobacter</taxon>
    </lineage>
</organism>
<evidence type="ECO:0000256" key="8">
    <source>
        <dbReference type="ARBA" id="ARBA00023306"/>
    </source>
</evidence>
<dbReference type="HAMAP" id="MF_00111">
    <property type="entry name" value="MurA"/>
    <property type="match status" value="1"/>
</dbReference>
<evidence type="ECO:0000256" key="4">
    <source>
        <dbReference type="ARBA" id="ARBA00022618"/>
    </source>
</evidence>
<dbReference type="Proteomes" id="UP000502377">
    <property type="component" value="Chromosome"/>
</dbReference>
<dbReference type="GO" id="GO:0008760">
    <property type="term" value="F:UDP-N-acetylglucosamine 1-carboxyvinyltransferase activity"/>
    <property type="evidence" value="ECO:0007669"/>
    <property type="project" value="UniProtKB-UniRule"/>
</dbReference>
<keyword evidence="3 12" id="KW-0963">Cytoplasm</keyword>
<dbReference type="GO" id="GO:0008360">
    <property type="term" value="P:regulation of cell shape"/>
    <property type="evidence" value="ECO:0007669"/>
    <property type="project" value="UniProtKB-KW"/>
</dbReference>
<dbReference type="SUPFAM" id="SSF55205">
    <property type="entry name" value="EPT/RTPC-like"/>
    <property type="match status" value="1"/>
</dbReference>
<evidence type="ECO:0000313" key="15">
    <source>
        <dbReference type="Proteomes" id="UP000502377"/>
    </source>
</evidence>
<dbReference type="Gene3D" id="3.65.10.10">
    <property type="entry name" value="Enolpyruvate transferase domain"/>
    <property type="match status" value="2"/>
</dbReference>
<evidence type="ECO:0000256" key="3">
    <source>
        <dbReference type="ARBA" id="ARBA00022490"/>
    </source>
</evidence>
<keyword evidence="12" id="KW-0670">Pyruvate</keyword>
<comment type="subcellular location">
    <subcellularLocation>
        <location evidence="1 12">Cytoplasm</location>
    </subcellularLocation>
</comment>
<dbReference type="NCBIfam" id="NF006873">
    <property type="entry name" value="PRK09369.1"/>
    <property type="match status" value="1"/>
</dbReference>
<dbReference type="CDD" id="cd01555">
    <property type="entry name" value="UdpNAET"/>
    <property type="match status" value="1"/>
</dbReference>
<evidence type="ECO:0000256" key="1">
    <source>
        <dbReference type="ARBA" id="ARBA00004496"/>
    </source>
</evidence>